<gene>
    <name evidence="17" type="primary">pssA</name>
    <name evidence="17" type="ORF">ACFO5X_15755</name>
</gene>
<accession>A0ABV9KIM1</accession>
<keyword evidence="7 15" id="KW-0808">Transferase</keyword>
<evidence type="ECO:0000256" key="3">
    <source>
        <dbReference type="ARBA" id="ARBA00010441"/>
    </source>
</evidence>
<evidence type="ECO:0000256" key="12">
    <source>
        <dbReference type="ARBA" id="ARBA00023209"/>
    </source>
</evidence>
<evidence type="ECO:0000256" key="10">
    <source>
        <dbReference type="ARBA" id="ARBA00023098"/>
    </source>
</evidence>
<evidence type="ECO:0000256" key="6">
    <source>
        <dbReference type="ARBA" id="ARBA00022516"/>
    </source>
</evidence>
<dbReference type="InterPro" id="IPR004533">
    <property type="entry name" value="CDP-diaglyc--ser_O-PTrfase"/>
</dbReference>
<evidence type="ECO:0000256" key="8">
    <source>
        <dbReference type="ARBA" id="ARBA00022692"/>
    </source>
</evidence>
<evidence type="ECO:0000256" key="1">
    <source>
        <dbReference type="ARBA" id="ARBA00000287"/>
    </source>
</evidence>
<evidence type="ECO:0000313" key="17">
    <source>
        <dbReference type="EMBL" id="MFC4670017.1"/>
    </source>
</evidence>
<keyword evidence="11 16" id="KW-0472">Membrane</keyword>
<keyword evidence="18" id="KW-1185">Reference proteome</keyword>
<dbReference type="PANTHER" id="PTHR14269">
    <property type="entry name" value="CDP-DIACYLGLYCEROL--GLYCEROL-3-PHOSPHATE 3-PHOSPHATIDYLTRANSFERASE-RELATED"/>
    <property type="match status" value="1"/>
</dbReference>
<evidence type="ECO:0000256" key="7">
    <source>
        <dbReference type="ARBA" id="ARBA00022679"/>
    </source>
</evidence>
<dbReference type="PANTHER" id="PTHR14269:SF61">
    <property type="entry name" value="CDP-DIACYLGLYCEROL--SERINE O-PHOSPHATIDYLTRANSFERASE"/>
    <property type="match status" value="1"/>
</dbReference>
<evidence type="ECO:0000256" key="16">
    <source>
        <dbReference type="SAM" id="Phobius"/>
    </source>
</evidence>
<organism evidence="17 18">
    <name type="scientific">Seohaeicola nanhaiensis</name>
    <dbReference type="NCBI Taxonomy" id="1387282"/>
    <lineage>
        <taxon>Bacteria</taxon>
        <taxon>Pseudomonadati</taxon>
        <taxon>Pseudomonadota</taxon>
        <taxon>Alphaproteobacteria</taxon>
        <taxon>Rhodobacterales</taxon>
        <taxon>Roseobacteraceae</taxon>
        <taxon>Seohaeicola</taxon>
    </lineage>
</organism>
<evidence type="ECO:0000256" key="9">
    <source>
        <dbReference type="ARBA" id="ARBA00022989"/>
    </source>
</evidence>
<feature type="transmembrane region" description="Helical" evidence="16">
    <location>
        <begin position="170"/>
        <end position="192"/>
    </location>
</feature>
<dbReference type="EC" id="2.7.8.8" evidence="4"/>
<evidence type="ECO:0000313" key="18">
    <source>
        <dbReference type="Proteomes" id="UP001595973"/>
    </source>
</evidence>
<evidence type="ECO:0000256" key="5">
    <source>
        <dbReference type="ARBA" id="ARBA00017171"/>
    </source>
</evidence>
<dbReference type="NCBIfam" id="TIGR00473">
    <property type="entry name" value="pssA"/>
    <property type="match status" value="1"/>
</dbReference>
<evidence type="ECO:0000256" key="11">
    <source>
        <dbReference type="ARBA" id="ARBA00023136"/>
    </source>
</evidence>
<dbReference type="PROSITE" id="PS00379">
    <property type="entry name" value="CDP_ALCOHOL_P_TRANSF"/>
    <property type="match status" value="1"/>
</dbReference>
<comment type="similarity">
    <text evidence="3 15">Belongs to the CDP-alcohol phosphatidyltransferase class-I family.</text>
</comment>
<dbReference type="Pfam" id="PF01066">
    <property type="entry name" value="CDP-OH_P_transf"/>
    <property type="match status" value="1"/>
</dbReference>
<comment type="catalytic activity">
    <reaction evidence="1">
        <text>a CDP-1,2-diacyl-sn-glycerol + L-serine = a 1,2-diacyl-sn-glycero-3-phospho-L-serine + CMP + H(+)</text>
        <dbReference type="Rhea" id="RHEA:16913"/>
        <dbReference type="ChEBI" id="CHEBI:15378"/>
        <dbReference type="ChEBI" id="CHEBI:33384"/>
        <dbReference type="ChEBI" id="CHEBI:57262"/>
        <dbReference type="ChEBI" id="CHEBI:58332"/>
        <dbReference type="ChEBI" id="CHEBI:60377"/>
        <dbReference type="EC" id="2.7.8.8"/>
    </reaction>
</comment>
<keyword evidence="8 16" id="KW-0812">Transmembrane</keyword>
<dbReference type="Gene3D" id="1.20.120.1760">
    <property type="match status" value="1"/>
</dbReference>
<comment type="subcellular location">
    <subcellularLocation>
        <location evidence="2">Endomembrane system</location>
        <topology evidence="2">Multi-pass membrane protein</topology>
    </subcellularLocation>
</comment>
<feature type="transmembrane region" description="Helical" evidence="16">
    <location>
        <begin position="20"/>
        <end position="41"/>
    </location>
</feature>
<sequence>MEDPRQSRDKARVPLRPTHLLPNMMTLGAICAGLTSIRFAMDGNAVLAMSLIVFAAVLDALDGMLARLLKSESAIGAELDSLADFVNFGVAPGMLLYIWVLQHSRSLGWIAVLIYCLCCCLRLARYNVSSKADPGVPRVVFTGVPAPGGAVLALLPLVLQQNMPELIDPIMSQITAVWLVAVGLMMISRITTPSLKLIRISRDKAPYMMVAVLGLMAAFLTWPWPLLLLAEFGYLAVLARFALKRHPDRDAR</sequence>
<evidence type="ECO:0000256" key="13">
    <source>
        <dbReference type="ARBA" id="ARBA00023264"/>
    </source>
</evidence>
<reference evidence="18" key="1">
    <citation type="journal article" date="2019" name="Int. J. Syst. Evol. Microbiol.">
        <title>The Global Catalogue of Microorganisms (GCM) 10K type strain sequencing project: providing services to taxonomists for standard genome sequencing and annotation.</title>
        <authorList>
            <consortium name="The Broad Institute Genomics Platform"/>
            <consortium name="The Broad Institute Genome Sequencing Center for Infectious Disease"/>
            <person name="Wu L."/>
            <person name="Ma J."/>
        </authorList>
    </citation>
    <scope>NUCLEOTIDE SEQUENCE [LARGE SCALE GENOMIC DNA]</scope>
    <source>
        <strain evidence="18">CGMCC 4.7283</strain>
    </source>
</reference>
<keyword evidence="13" id="KW-1208">Phospholipid metabolism</keyword>
<feature type="transmembrane region" description="Helical" evidence="16">
    <location>
        <begin position="47"/>
        <end position="69"/>
    </location>
</feature>
<protein>
    <recommendedName>
        <fullName evidence="5">CDP-diacylglycerol--serine O-phosphatidyltransferase</fullName>
        <ecNumber evidence="4">2.7.8.8</ecNumber>
    </recommendedName>
    <alternativeName>
        <fullName evidence="14">Phosphatidylserine synthase</fullName>
    </alternativeName>
</protein>
<dbReference type="InterPro" id="IPR048254">
    <property type="entry name" value="CDP_ALCOHOL_P_TRANSF_CS"/>
</dbReference>
<dbReference type="InterPro" id="IPR050324">
    <property type="entry name" value="CDP-alcohol_PTase-I"/>
</dbReference>
<keyword evidence="10" id="KW-0443">Lipid metabolism</keyword>
<feature type="transmembrane region" description="Helical" evidence="16">
    <location>
        <begin position="136"/>
        <end position="158"/>
    </location>
</feature>
<feature type="transmembrane region" description="Helical" evidence="16">
    <location>
        <begin position="106"/>
        <end position="124"/>
    </location>
</feature>
<keyword evidence="6" id="KW-0444">Lipid biosynthesis</keyword>
<dbReference type="EMBL" id="JBHSGI010000024">
    <property type="protein sequence ID" value="MFC4670017.1"/>
    <property type="molecule type" value="Genomic_DNA"/>
</dbReference>
<evidence type="ECO:0000256" key="4">
    <source>
        <dbReference type="ARBA" id="ARBA00013174"/>
    </source>
</evidence>
<evidence type="ECO:0000256" key="2">
    <source>
        <dbReference type="ARBA" id="ARBA00004127"/>
    </source>
</evidence>
<dbReference type="InterPro" id="IPR043130">
    <property type="entry name" value="CDP-OH_PTrfase_TM_dom"/>
</dbReference>
<feature type="transmembrane region" description="Helical" evidence="16">
    <location>
        <begin position="204"/>
        <end position="220"/>
    </location>
</feature>
<feature type="transmembrane region" description="Helical" evidence="16">
    <location>
        <begin position="81"/>
        <end position="100"/>
    </location>
</feature>
<keyword evidence="12" id="KW-0594">Phospholipid biosynthesis</keyword>
<keyword evidence="9 16" id="KW-1133">Transmembrane helix</keyword>
<dbReference type="GO" id="GO:0003882">
    <property type="term" value="F:CDP-diacylglycerol-serine O-phosphatidyltransferase activity"/>
    <property type="evidence" value="ECO:0007669"/>
    <property type="project" value="UniProtKB-EC"/>
</dbReference>
<comment type="caution">
    <text evidence="17">The sequence shown here is derived from an EMBL/GenBank/DDBJ whole genome shotgun (WGS) entry which is preliminary data.</text>
</comment>
<evidence type="ECO:0000256" key="15">
    <source>
        <dbReference type="RuleBase" id="RU003750"/>
    </source>
</evidence>
<dbReference type="InterPro" id="IPR000462">
    <property type="entry name" value="CDP-OH_P_trans"/>
</dbReference>
<proteinExistence type="inferred from homology"/>
<evidence type="ECO:0000256" key="14">
    <source>
        <dbReference type="ARBA" id="ARBA00032361"/>
    </source>
</evidence>
<dbReference type="Proteomes" id="UP001595973">
    <property type="component" value="Unassembled WGS sequence"/>
</dbReference>
<name>A0ABV9KIM1_9RHOB</name>
<dbReference type="RefSeq" id="WP_380718581.1">
    <property type="nucleotide sequence ID" value="NZ_JBHSGI010000024.1"/>
</dbReference>